<feature type="non-terminal residue" evidence="1">
    <location>
        <position position="1"/>
    </location>
</feature>
<dbReference type="AlphaFoldDB" id="A0AA35U321"/>
<organism evidence="1 2">
    <name type="scientific">Geodia barretti</name>
    <name type="common">Barrett's horny sponge</name>
    <dbReference type="NCBI Taxonomy" id="519541"/>
    <lineage>
        <taxon>Eukaryota</taxon>
        <taxon>Metazoa</taxon>
        <taxon>Porifera</taxon>
        <taxon>Demospongiae</taxon>
        <taxon>Heteroscleromorpha</taxon>
        <taxon>Tetractinellida</taxon>
        <taxon>Astrophorina</taxon>
        <taxon>Geodiidae</taxon>
        <taxon>Geodia</taxon>
    </lineage>
</organism>
<evidence type="ECO:0000313" key="2">
    <source>
        <dbReference type="Proteomes" id="UP001174909"/>
    </source>
</evidence>
<dbReference type="EMBL" id="CASHTH010004533">
    <property type="protein sequence ID" value="CAI8058607.1"/>
    <property type="molecule type" value="Genomic_DNA"/>
</dbReference>
<keyword evidence="2" id="KW-1185">Reference proteome</keyword>
<accession>A0AA35U321</accession>
<dbReference type="Proteomes" id="UP001174909">
    <property type="component" value="Unassembled WGS sequence"/>
</dbReference>
<proteinExistence type="predicted"/>
<name>A0AA35U321_GEOBA</name>
<evidence type="ECO:0000313" key="1">
    <source>
        <dbReference type="EMBL" id="CAI8058607.1"/>
    </source>
</evidence>
<reference evidence="1" key="1">
    <citation type="submission" date="2023-03" db="EMBL/GenBank/DDBJ databases">
        <authorList>
            <person name="Steffen K."/>
            <person name="Cardenas P."/>
        </authorList>
    </citation>
    <scope>NUCLEOTIDE SEQUENCE</scope>
</reference>
<protein>
    <submittedName>
        <fullName evidence="1">Uncharacterized protein</fullName>
    </submittedName>
</protein>
<gene>
    <name evidence="1" type="ORF">GBAR_LOCUS31874</name>
</gene>
<comment type="caution">
    <text evidence="1">The sequence shown here is derived from an EMBL/GenBank/DDBJ whole genome shotgun (WGS) entry which is preliminary data.</text>
</comment>
<sequence>QHWLPPVCYRILPLQDLLVCNKGSLLHPLHLSPCLPKWTVLPSLQLHVTSHAGTVYIGVHDMHGRMHPNLHTVIESLTTAAITF</sequence>